<dbReference type="PROSITE" id="PS00138">
    <property type="entry name" value="SUBTILASE_SER"/>
    <property type="match status" value="1"/>
</dbReference>
<dbReference type="SMART" id="SM00060">
    <property type="entry name" value="FN3"/>
    <property type="match status" value="2"/>
</dbReference>
<dbReference type="Gene3D" id="3.40.50.200">
    <property type="entry name" value="Peptidase S8/S53 domain"/>
    <property type="match status" value="1"/>
</dbReference>
<comment type="similarity">
    <text evidence="1 6 7">Belongs to the peptidase S8 family.</text>
</comment>
<dbReference type="EMBL" id="PXZM01000022">
    <property type="protein sequence ID" value="PSJ95158.1"/>
    <property type="molecule type" value="Genomic_DNA"/>
</dbReference>
<evidence type="ECO:0000256" key="6">
    <source>
        <dbReference type="PROSITE-ProRule" id="PRU01240"/>
    </source>
</evidence>
<dbReference type="InterPro" id="IPR015500">
    <property type="entry name" value="Peptidase_S8_subtilisin-rel"/>
</dbReference>
<protein>
    <submittedName>
        <fullName evidence="10">Peptidase S8</fullName>
    </submittedName>
</protein>
<comment type="caution">
    <text evidence="10">The sequence shown here is derived from an EMBL/GenBank/DDBJ whole genome shotgun (WGS) entry which is preliminary data.</text>
</comment>
<keyword evidence="2 6" id="KW-0645">Protease</keyword>
<accession>A0A2P7V7H1</accession>
<dbReference type="InterPro" id="IPR054604">
    <property type="entry name" value="SbsC_Big-like"/>
</dbReference>
<evidence type="ECO:0000256" key="4">
    <source>
        <dbReference type="ARBA" id="ARBA00022801"/>
    </source>
</evidence>
<reference evidence="10 11" key="1">
    <citation type="submission" date="2018-03" db="EMBL/GenBank/DDBJ databases">
        <title>Brevisbacillus phylogenomics.</title>
        <authorList>
            <person name="Dunlap C."/>
        </authorList>
    </citation>
    <scope>NUCLEOTIDE SEQUENCE [LARGE SCALE GENOMIC DNA]</scope>
    <source>
        <strain evidence="10 11">NRRL NRS-1210</strain>
    </source>
</reference>
<dbReference type="PROSITE" id="PS00137">
    <property type="entry name" value="SUBTILASE_HIS"/>
    <property type="match status" value="1"/>
</dbReference>
<dbReference type="Pfam" id="PF13540">
    <property type="entry name" value="RCC1_2"/>
    <property type="match status" value="3"/>
</dbReference>
<dbReference type="InterPro" id="IPR013783">
    <property type="entry name" value="Ig-like_fold"/>
</dbReference>
<evidence type="ECO:0000313" key="11">
    <source>
        <dbReference type="Proteomes" id="UP000240419"/>
    </source>
</evidence>
<evidence type="ECO:0000256" key="1">
    <source>
        <dbReference type="ARBA" id="ARBA00011073"/>
    </source>
</evidence>
<dbReference type="Pfam" id="PF00082">
    <property type="entry name" value="Peptidase_S8"/>
    <property type="match status" value="1"/>
</dbReference>
<dbReference type="Pfam" id="PF02368">
    <property type="entry name" value="Big_2"/>
    <property type="match status" value="9"/>
</dbReference>
<dbReference type="SUPFAM" id="SSF52743">
    <property type="entry name" value="Subtilisin-like"/>
    <property type="match status" value="1"/>
</dbReference>
<dbReference type="InterPro" id="IPR008964">
    <property type="entry name" value="Invasin/intimin_cell_adhesion"/>
</dbReference>
<sequence length="3521" mass="377795">MNPRFIRSISSFNLFLLLALLFLQLVPEHAIASAQSKTYLIGFKENKKAKVRAIQRSSVQQLSTKVMVAQLTESEMEVMSQDENVAYIEEDSEIELAETNLTEKQEVPWGIAHIRANQAHEKNYKGQNIKIGIIDTGISNHEDLRVKGGISYVEGKSDFDDEHGHGTAVAGVIAGKDNDVGIVGVAPEAEIYAIRVLDEKGHGTYSSMIQGIEWAIQNDMNIVSISAGGKIDSRALHDQIKRANQQGILVIASAGNRGMGEDTQLYPAKYPETLSIGAIDQDNQRADFSSVGSGLDLMAPGVDILSTSLHGDFEQRSGTSLAAPHVAGAAAVIWSKKGGATNREVRDILVDHATPLGESRFYGKGLVNLEKALGLGDEDSAEIISLESKPNELRLSEGENYQLKITAKMTDGNTRDVSKEVTYKSKDEKIATVTPSGLVTGSGMGDTQLIAELGDKTIEIPIVVTERAPLIPRGGLDTPEKGELISGTYTVKGWHLNPVGISQISILIDGMKVGEASYGDPRPDIEAKYPAYQNSNAGFHYQLDTGNLTAGTHIITVEVQDTNGQQTMIEGTTFYIGNMEPVNGLHADVTKLELTNEGSHQLVVSTVLEDNTLKDVTSLAEYASSDESIATVGATGLVKALGYGTAIVTIRYEGQSIMIPVTIKKTEPLIPRWELEAPTSNSMMTGATLIKGWYLEPAGVSKIEVQLDGTVVGEVTYGHNRPDIESSYPHYKNATAGFEYLLDTTQITEGQHTIKVTAVNKEGAEQILAERAVFIGRAEPATSIVANISKVDVIQGNTQQLSISAVLLNQQTKDVTREAQYTVENPSIISISDKGIVTGIEIGQTNIIVKYQEQTLTIPVWVKAVAGLARGGIDSPADHAIISGVYPVTGWFIDSTGVEKIEVLVDGAVSGEATYGISRPEIEIMDASKPDGNVGFHYNLDTGKLREGTHTLSVRGTGKGGNQVMLGNRTIQIVTLLPAIGLKANVTELIVPQGKTHQFTVMAVLEDQSSHDVTKLALYYIENSSIAKVSTDGLVTALAQGSTGLTVKYGDQSISIPIKVTEAEALKTLGEIETPVNGAIVNGTYTISGWFLHPSAISDYQVLIDGIEHGKAKTGIARPDIALLHPEYKNTQAGYSYSVNLNELQPGTHTVSVIATDSEGKQYPLPEKKFVIGNIAPAISLQNAEPNMSLAKDSMQKLQITASFEGQQQKDITGEAVYTVEDPNVVYVSPLGIVTGLKVGMTKIHVNYGNQSLVIPVVVTESESGSLVAKGQMDIPKEGTVIGGTTTVQGWILNPSGVSKIEVLVDGQLQGTAVYGGPRPDIFAMYPHYQNANAGFQYLLDTSLFAEGNHKLSIKVTDKAGAESLVLESNIIIGPVTGITANYSEVTLEKDKSVAFTVVASYRDKSTKDVTGEVTYTIDNPAIAKIDATGLLTGLTSGSTVLTVSYAGIVKQYPVTVKGDVLVTGGAIDTPQDNELISRNYNMTGWFVSTGEVEKIEVLMDGDKLGEAKYGLERPDMKRKYPEAPHLKPGFSYLLEVDQMQVGEHKLHVLVTEKDGKQTSMEKTITIVEPIHDTYAFWLQFSNQQGQNNWSYQEVSGDRFTDLEWDKAAEEWKSNQNETAIGNTWIKVGSSDPILKWKAPRSGRIHVSGWISKIQVEEGDGVNVRLLKNDAQIWPSSGWQSIDFNDEIGVELQEELSIEEGDALIFQVNQKENSVGDLLKWTPEITYVTNEVNDNSAPQVYLTSPMVGKAVFTVNSEDVIIISGIAMDPNIGDQVHIWYQLDEEDPHELTRFTASESANEFSYNLPIRNLKPDHLYSLRVWAVDQKSSKSLVEKVDISLDMRAQAEKDPITISANWKYPKDRQEIPKGQSITLDWDYYNGKGYPSYIASQELIIYISEGGHVTSTKREKLTGTARSYVFDTNYIQKNALIDVRLKAVMKSDAPKILEGSTAKLEFYLLATNQAPVVVNTELVIMDSGLRGLINYSLRDNDVSDKIVSTKLRVGLTPGGNELGEKEETISESSQNGNASGRYFFPITKEMLYQTVYWTVQAQDNRGAWTTPTNYSSRLVDALPKIVIYTPGAKRVIDIDETFTLEGVYTHLQAGDVISGRMNRNDGPKTFATTGSSGHWTLSWRGRDLGEGTYPNIEVSNRSGFVAVYPGSLTIEKKPDAPNNISVEADTNSLKVFWSPVAGAIDYGIQVDGGGIKRVGNVSTYTITGLQPDRAYTIILWAYNSSGTSSYSSSPYTVRTKPAESNFNLLVEYNPVRMHFPADQAKYFKITAKTSGVYQFTLNNDSGLAADANISVYKGAGLLDHEEISSGSNGRVNPVFAAGKTYYVKIVGKSAFYATLLAKPGGEAFVFNQPNDITISGGQTVEIAMNAIIPGKYRMVTQLKNPSQKYPTVTVYSNGVQVSPREKPSAAEVIYDLAAGAYTIKLTNTESNPVNVIFTVFAPAAGGTVYEYVYDQNNRIKAIKENGVESVIFYHDENGNITKSVKQNASIPPKAKALSLDMEKVDVSPGNSKSIKVMATLDNGSQVDVSAQAVYVVEDPSVASINKGIVYAVNGGTTRAKLFFGGQSKAFTITVDAPSVHLTSISLAPGQSTITEGQIQRLYASAYYSDGNNKDISSVASFDTSNSSVAQVSSQGVVTGIKAGTATITVSYDGKNASSQITVQGATIQEIKGTPVQVSLVAGGTQQLSVTATYSNGAEENISKQAVYTSSNANVASVESSGLITALSPGATQVTVSYGGQSTIIPVTVSGNAITLVSLAVTPATVSIGKGANQQLEVKATYSDNSQTIVTNQATYQSSQPAIASVEASGSVTGVAVGSSTVTISFGGKVITVPVQVTETQEPVQSLSVTPVSLNILVGKTQQLQVTATYKDGKNMDVSGQAVYLPGDATVVSVDANGVVTAVKAGSTNITVSFGGASAAVPVVVTAEIPVQNIKVVPEDITLQEGKTQQLNVLLKLADGTEAMVTDKSLFTMADPSIASVSASGLLTGIKDGITSITIDYLGTKVNANVKVAQVLKEDKIKRLSAGGAHTLMVKEDGSVWAWGQNEKGQLGDGTVQNRTTPIEIMLNIMAQQLVASPGTVLLLTSQSKPLQITATYSNNSNEDVTTQSRYESSNPAVATVDEAGVITAVSVGTTSITVSYDSKTITVPVEVKDIEVKANLGTVLLPTFQSKPLQITATYLNNDTQDVTTQSKYESSNPMVATVDEAGVITAVSVGTATITVSYDNKTITVPVEVRETKVKVNRLSAGGAHTLMVKEDGSVWAWGQNEKGQLGDGTVQNRTTPIEIMLNIMAQQLVASPSTVLLLTSQSKPLQITATYSNNSSEDVTTQSTYESSNPAVATVDTAGVITAVSVGTTSITVSYDSKTITVPVEVKDIEVKANLGTVLLPTSQSKSLQITATYLNNDTQDVTTQSRYESSNPTVATVNEAGVITAVSVGTATITVSYDNKTITVPVEVRETKVKVNRWSAGGAHTLMVKEDGSVWAWGQNEKGQLGNNSLQNSTVPVLTNDNKME</sequence>
<dbReference type="SUPFAM" id="SSF49373">
    <property type="entry name" value="Invasin/intimin cell-adhesion fragments"/>
    <property type="match status" value="14"/>
</dbReference>
<feature type="active site" description="Charge relay system" evidence="6">
    <location>
        <position position="135"/>
    </location>
</feature>
<dbReference type="Gene3D" id="2.60.40.10">
    <property type="entry name" value="Immunoglobulins"/>
    <property type="match status" value="1"/>
</dbReference>
<dbReference type="SMART" id="SM00635">
    <property type="entry name" value="BID_2"/>
    <property type="match status" value="16"/>
</dbReference>
<evidence type="ECO:0000256" key="3">
    <source>
        <dbReference type="ARBA" id="ARBA00022723"/>
    </source>
</evidence>
<dbReference type="GO" id="GO:0004252">
    <property type="term" value="F:serine-type endopeptidase activity"/>
    <property type="evidence" value="ECO:0007669"/>
    <property type="project" value="UniProtKB-UniRule"/>
</dbReference>
<dbReference type="PANTHER" id="PTHR43806:SF11">
    <property type="entry name" value="CEREVISIN-RELATED"/>
    <property type="match status" value="1"/>
</dbReference>
<dbReference type="InterPro" id="IPR022398">
    <property type="entry name" value="Peptidase_S8_His-AS"/>
</dbReference>
<dbReference type="RefSeq" id="WP_106839416.1">
    <property type="nucleotide sequence ID" value="NZ_JBCNIW010000001.1"/>
</dbReference>
<dbReference type="InterPro" id="IPR034202">
    <property type="entry name" value="Subtilisin_Carlsberg-like"/>
</dbReference>
<dbReference type="InterPro" id="IPR037045">
    <property type="entry name" value="S8pro/Inhibitor_I9_sf"/>
</dbReference>
<dbReference type="SUPFAM" id="SSF49265">
    <property type="entry name" value="Fibronectin type III"/>
    <property type="match status" value="1"/>
</dbReference>
<dbReference type="OrthoDB" id="9798386at2"/>
<dbReference type="InterPro" id="IPR000209">
    <property type="entry name" value="Peptidase_S8/S53_dom"/>
</dbReference>
<evidence type="ECO:0000313" key="10">
    <source>
        <dbReference type="EMBL" id="PSJ95158.1"/>
    </source>
</evidence>
<dbReference type="InterPro" id="IPR036852">
    <property type="entry name" value="Peptidase_S8/S53_dom_sf"/>
</dbReference>
<dbReference type="GO" id="GO:0006508">
    <property type="term" value="P:proteolysis"/>
    <property type="evidence" value="ECO:0007669"/>
    <property type="project" value="UniProtKB-KW"/>
</dbReference>
<feature type="domain" description="Fibronectin type-III" evidence="9">
    <location>
        <begin position="2169"/>
        <end position="2251"/>
    </location>
</feature>
<organism evidence="10 11">
    <name type="scientific">Brevibacillus fortis</name>
    <dbReference type="NCBI Taxonomy" id="2126352"/>
    <lineage>
        <taxon>Bacteria</taxon>
        <taxon>Bacillati</taxon>
        <taxon>Bacillota</taxon>
        <taxon>Bacilli</taxon>
        <taxon>Bacillales</taxon>
        <taxon>Paenibacillaceae</taxon>
        <taxon>Brevibacillus</taxon>
    </lineage>
</organism>
<feature type="active site" description="Charge relay system" evidence="6">
    <location>
        <position position="165"/>
    </location>
</feature>
<dbReference type="PROSITE" id="PS51892">
    <property type="entry name" value="SUBTILASE"/>
    <property type="match status" value="1"/>
</dbReference>
<dbReference type="CDD" id="cd07477">
    <property type="entry name" value="Peptidases_S8_Subtilisin_subset"/>
    <property type="match status" value="1"/>
</dbReference>
<dbReference type="Pfam" id="PF17957">
    <property type="entry name" value="Big_7"/>
    <property type="match status" value="3"/>
</dbReference>
<evidence type="ECO:0000256" key="5">
    <source>
        <dbReference type="ARBA" id="ARBA00022825"/>
    </source>
</evidence>
<keyword evidence="3" id="KW-0479">Metal-binding</keyword>
<dbReference type="GO" id="GO:0046872">
    <property type="term" value="F:metal ion binding"/>
    <property type="evidence" value="ECO:0007669"/>
    <property type="project" value="UniProtKB-KW"/>
</dbReference>
<feature type="region of interest" description="Disordered" evidence="8">
    <location>
        <begin position="3501"/>
        <end position="3521"/>
    </location>
</feature>
<evidence type="ECO:0000256" key="8">
    <source>
        <dbReference type="SAM" id="MobiDB-lite"/>
    </source>
</evidence>
<dbReference type="InterPro" id="IPR009091">
    <property type="entry name" value="RCC1/BLIP-II"/>
</dbReference>
<dbReference type="Pfam" id="PF00041">
    <property type="entry name" value="fn3"/>
    <property type="match status" value="1"/>
</dbReference>
<keyword evidence="11" id="KW-1185">Reference proteome</keyword>
<dbReference type="InterPro" id="IPR023827">
    <property type="entry name" value="Peptidase_S8_Asp-AS"/>
</dbReference>
<dbReference type="PROSITE" id="PS50853">
    <property type="entry name" value="FN3"/>
    <property type="match status" value="1"/>
</dbReference>
<keyword evidence="4 6" id="KW-0378">Hydrolase</keyword>
<dbReference type="InterPro" id="IPR000408">
    <property type="entry name" value="Reg_chr_condens"/>
</dbReference>
<evidence type="ECO:0000256" key="7">
    <source>
        <dbReference type="RuleBase" id="RU003355"/>
    </source>
</evidence>
<dbReference type="InterPro" id="IPR003961">
    <property type="entry name" value="FN3_dom"/>
</dbReference>
<dbReference type="InterPro" id="IPR050131">
    <property type="entry name" value="Peptidase_S8_subtilisin-like"/>
</dbReference>
<dbReference type="Gene3D" id="3.30.70.80">
    <property type="entry name" value="Peptidase S8 propeptide/proteinase inhibitor I9"/>
    <property type="match status" value="1"/>
</dbReference>
<dbReference type="InterPro" id="IPR023828">
    <property type="entry name" value="Peptidase_S8_Ser-AS"/>
</dbReference>
<dbReference type="Gene3D" id="2.60.40.1080">
    <property type="match status" value="16"/>
</dbReference>
<feature type="active site" description="Charge relay system" evidence="6">
    <location>
        <position position="320"/>
    </location>
</feature>
<name>A0A2P7V7H1_9BACL</name>
<dbReference type="InterPro" id="IPR003343">
    <property type="entry name" value="Big_2"/>
</dbReference>
<dbReference type="Pfam" id="PF22359">
    <property type="entry name" value="Big-like"/>
    <property type="match status" value="3"/>
</dbReference>
<dbReference type="InterPro" id="IPR036116">
    <property type="entry name" value="FN3_sf"/>
</dbReference>
<dbReference type="PANTHER" id="PTHR43806">
    <property type="entry name" value="PEPTIDASE S8"/>
    <property type="match status" value="1"/>
</dbReference>
<evidence type="ECO:0000256" key="2">
    <source>
        <dbReference type="ARBA" id="ARBA00022670"/>
    </source>
</evidence>
<dbReference type="Proteomes" id="UP000240419">
    <property type="component" value="Unassembled WGS sequence"/>
</dbReference>
<keyword evidence="5 6" id="KW-0720">Serine protease</keyword>
<dbReference type="SUPFAM" id="SSF50985">
    <property type="entry name" value="RCC1/BLIP-II"/>
    <property type="match status" value="1"/>
</dbReference>
<dbReference type="PROSITE" id="PS50012">
    <property type="entry name" value="RCC1_3"/>
    <property type="match status" value="3"/>
</dbReference>
<dbReference type="CDD" id="cd00063">
    <property type="entry name" value="FN3"/>
    <property type="match status" value="1"/>
</dbReference>
<gene>
    <name evidence="10" type="ORF">C7R93_14185</name>
</gene>
<dbReference type="PRINTS" id="PR00723">
    <property type="entry name" value="SUBTILISIN"/>
</dbReference>
<dbReference type="PROSITE" id="PS00136">
    <property type="entry name" value="SUBTILASE_ASP"/>
    <property type="match status" value="1"/>
</dbReference>
<evidence type="ECO:0000259" key="9">
    <source>
        <dbReference type="PROSITE" id="PS50853"/>
    </source>
</evidence>
<proteinExistence type="inferred from homology"/>